<protein>
    <submittedName>
        <fullName evidence="1">NAD(+)/NADH kinase</fullName>
    </submittedName>
</protein>
<sequence length="359" mass="37575">MPAPVRVGIIANPVSARDIRRVISHAAGLPLGERANMLLRIVAALAACGTDEVWLMPEGEGLRAHFERMLPALAADCADPLPAIVWVEMPVSGHTADSTRAAEIMHQAGLSAILVLGGDGTHRAVVKGCGKTPIAGISTGTNNAFPPMREATVTAFAAGLYAAGKIPAEAAVRRNKCLHIRRFGADNTLLQHDLALIDAAILNERMLGAKAIGDADTLRTIVVTQASVEAVGLSAIAAMLHPLDRHEAGGLVLELIPPAGEHAAAQAAVALQAVMAPGTVKTITVAACTRLFSDGLYTLSGQNGLIALDGEREIAFRTHERIEISLQENAFYTVDTAAALHYAARHRLTAHPVSQGETS</sequence>
<dbReference type="PANTHER" id="PTHR40697:SF3">
    <property type="entry name" value="ACETOIN CATABOLISM PROTEIN X"/>
    <property type="match status" value="1"/>
</dbReference>
<dbReference type="RefSeq" id="WP_244785367.1">
    <property type="nucleotide sequence ID" value="NZ_CP091508.1"/>
</dbReference>
<dbReference type="PIRSF" id="PIRSF018567">
    <property type="entry name" value="AcoX"/>
    <property type="match status" value="1"/>
</dbReference>
<dbReference type="InterPro" id="IPR011391">
    <property type="entry name" value="AcoX_kinase"/>
</dbReference>
<dbReference type="InterPro" id="IPR039065">
    <property type="entry name" value="AcoX-like"/>
</dbReference>
<proteinExistence type="predicted"/>
<dbReference type="InterPro" id="IPR016064">
    <property type="entry name" value="NAD/diacylglycerol_kinase_sf"/>
</dbReference>
<dbReference type="InterPro" id="IPR017438">
    <property type="entry name" value="ATP-NAD_kinase_N"/>
</dbReference>
<evidence type="ECO:0000313" key="2">
    <source>
        <dbReference type="Proteomes" id="UP000829817"/>
    </source>
</evidence>
<keyword evidence="1" id="KW-0808">Transferase</keyword>
<gene>
    <name evidence="1" type="ORF">LVJ83_00810</name>
</gene>
<dbReference type="PANTHER" id="PTHR40697">
    <property type="entry name" value="ACETOIN CATABOLISM PROTEIN X"/>
    <property type="match status" value="1"/>
</dbReference>
<reference evidence="1 2" key="1">
    <citation type="journal article" date="2022" name="Res Sq">
        <title>Evolution of multicellular longitudinally dividing oral cavity symbionts (Neisseriaceae).</title>
        <authorList>
            <person name="Nyongesa S."/>
            <person name="Weber P."/>
            <person name="Bernet E."/>
            <person name="Pullido F."/>
            <person name="Nieckarz M."/>
            <person name="Delaby M."/>
            <person name="Nieves C."/>
            <person name="Viehboeck T."/>
            <person name="Krause N."/>
            <person name="Rivera-Millot A."/>
            <person name="Nakamura A."/>
            <person name="Vischer N."/>
            <person name="VanNieuwenhze M."/>
            <person name="Brun Y."/>
            <person name="Cava F."/>
            <person name="Bulgheresi S."/>
            <person name="Veyrier F."/>
        </authorList>
    </citation>
    <scope>NUCLEOTIDE SEQUENCE [LARGE SCALE GENOMIC DNA]</scope>
    <source>
        <strain evidence="1 2">CCUG 63373m</strain>
    </source>
</reference>
<keyword evidence="2" id="KW-1185">Reference proteome</keyword>
<accession>A0ABY4DSM6</accession>
<dbReference type="GO" id="GO:0016301">
    <property type="term" value="F:kinase activity"/>
    <property type="evidence" value="ECO:0007669"/>
    <property type="project" value="UniProtKB-KW"/>
</dbReference>
<name>A0ABY4DSM6_9NEIS</name>
<dbReference type="Proteomes" id="UP000829817">
    <property type="component" value="Chromosome"/>
</dbReference>
<evidence type="ECO:0000313" key="1">
    <source>
        <dbReference type="EMBL" id="UOO82051.1"/>
    </source>
</evidence>
<keyword evidence="1" id="KW-0418">Kinase</keyword>
<organism evidence="1 2">
    <name type="scientific">Uruburuella testudinis</name>
    <dbReference type="NCBI Taxonomy" id="1282863"/>
    <lineage>
        <taxon>Bacteria</taxon>
        <taxon>Pseudomonadati</taxon>
        <taxon>Pseudomonadota</taxon>
        <taxon>Betaproteobacteria</taxon>
        <taxon>Neisseriales</taxon>
        <taxon>Neisseriaceae</taxon>
        <taxon>Uruburuella</taxon>
    </lineage>
</organism>
<dbReference type="InterPro" id="IPR002504">
    <property type="entry name" value="NADK"/>
</dbReference>
<dbReference type="Gene3D" id="3.40.50.10330">
    <property type="entry name" value="Probable inorganic polyphosphate/atp-NAD kinase, domain 1"/>
    <property type="match status" value="1"/>
</dbReference>
<dbReference type="SUPFAM" id="SSF111331">
    <property type="entry name" value="NAD kinase/diacylglycerol kinase-like"/>
    <property type="match status" value="1"/>
</dbReference>
<dbReference type="Pfam" id="PF01513">
    <property type="entry name" value="NAD_kinase"/>
    <property type="match status" value="1"/>
</dbReference>
<dbReference type="EMBL" id="CP091508">
    <property type="protein sequence ID" value="UOO82051.1"/>
    <property type="molecule type" value="Genomic_DNA"/>
</dbReference>